<dbReference type="EMBL" id="CM047744">
    <property type="protein sequence ID" value="KAJ0027679.1"/>
    <property type="molecule type" value="Genomic_DNA"/>
</dbReference>
<keyword evidence="2" id="KW-1185">Reference proteome</keyword>
<sequence>MSSGMILLIIFVCLGGLILWIVVRPKFPIFHIDSFYVKNFNVSSNNNFSSSWEGNLTIENKRWGTKLIFDRMQNSIFLNDDDFLASVKVSTADSKQQGEKPPDKKVVAEMRNKKKVDSGLFLKRSRPVQMRMLCTDLKVNFEGNSGNGKMKGNPDDCNVDL</sequence>
<evidence type="ECO:0000313" key="2">
    <source>
        <dbReference type="Proteomes" id="UP001163603"/>
    </source>
</evidence>
<organism evidence="1 2">
    <name type="scientific">Pistacia integerrima</name>
    <dbReference type="NCBI Taxonomy" id="434235"/>
    <lineage>
        <taxon>Eukaryota</taxon>
        <taxon>Viridiplantae</taxon>
        <taxon>Streptophyta</taxon>
        <taxon>Embryophyta</taxon>
        <taxon>Tracheophyta</taxon>
        <taxon>Spermatophyta</taxon>
        <taxon>Magnoliopsida</taxon>
        <taxon>eudicotyledons</taxon>
        <taxon>Gunneridae</taxon>
        <taxon>Pentapetalae</taxon>
        <taxon>rosids</taxon>
        <taxon>malvids</taxon>
        <taxon>Sapindales</taxon>
        <taxon>Anacardiaceae</taxon>
        <taxon>Pistacia</taxon>
    </lineage>
</organism>
<name>A0ACC0Y3E6_9ROSI</name>
<accession>A0ACC0Y3E6</accession>
<gene>
    <name evidence="1" type="ORF">Pint_36151</name>
</gene>
<dbReference type="Proteomes" id="UP001163603">
    <property type="component" value="Chromosome 9"/>
</dbReference>
<evidence type="ECO:0000313" key="1">
    <source>
        <dbReference type="EMBL" id="KAJ0027679.1"/>
    </source>
</evidence>
<protein>
    <submittedName>
        <fullName evidence="1">Uncharacterized protein</fullName>
    </submittedName>
</protein>
<reference evidence="2" key="1">
    <citation type="journal article" date="2023" name="G3 (Bethesda)">
        <title>Genome assembly and association tests identify interacting loci associated with vigor, precocity, and sex in interspecific pistachio rootstocks.</title>
        <authorList>
            <person name="Palmer W."/>
            <person name="Jacygrad E."/>
            <person name="Sagayaradj S."/>
            <person name="Cavanaugh K."/>
            <person name="Han R."/>
            <person name="Bertier L."/>
            <person name="Beede B."/>
            <person name="Kafkas S."/>
            <person name="Golino D."/>
            <person name="Preece J."/>
            <person name="Michelmore R."/>
        </authorList>
    </citation>
    <scope>NUCLEOTIDE SEQUENCE [LARGE SCALE GENOMIC DNA]</scope>
</reference>
<proteinExistence type="predicted"/>
<comment type="caution">
    <text evidence="1">The sequence shown here is derived from an EMBL/GenBank/DDBJ whole genome shotgun (WGS) entry which is preliminary data.</text>
</comment>